<dbReference type="GeneID" id="113832952"/>
<dbReference type="RefSeq" id="XP_035307844.1">
    <property type="nucleotide sequence ID" value="XM_035451953.1"/>
</dbReference>
<evidence type="ECO:0000313" key="3">
    <source>
        <dbReference type="RefSeq" id="XP_035307844.1"/>
    </source>
</evidence>
<evidence type="ECO:0000313" key="2">
    <source>
        <dbReference type="Proteomes" id="UP001108280"/>
    </source>
</evidence>
<dbReference type="KEGG" id="cge:113832952"/>
<reference evidence="2" key="1">
    <citation type="journal article" date="2018" name="Biotechnol. Bioeng.">
        <title>A reference genome of the Chinese hamster based on a hybrid assembly strategy.</title>
        <authorList>
            <person name="Rupp O."/>
            <person name="MacDonald M.L."/>
            <person name="Li S."/>
            <person name="Dhiman H."/>
            <person name="Polson S."/>
            <person name="Griep S."/>
            <person name="Heffner K."/>
            <person name="Hernandez I."/>
            <person name="Brinkrolf K."/>
            <person name="Jadhav V."/>
            <person name="Samoudi M."/>
            <person name="Hao H."/>
            <person name="Kingham B."/>
            <person name="Goesmann A."/>
            <person name="Betenbaugh M.J."/>
            <person name="Lewis N.E."/>
            <person name="Borth N."/>
            <person name="Lee K.H."/>
        </authorList>
    </citation>
    <scope>NUCLEOTIDE SEQUENCE [LARGE SCALE GENOMIC DNA]</scope>
    <source>
        <strain evidence="2">17A/GY</strain>
    </source>
</reference>
<feature type="compositionally biased region" description="Pro residues" evidence="1">
    <location>
        <begin position="1"/>
        <end position="29"/>
    </location>
</feature>
<gene>
    <name evidence="3" type="primary">LOC113832952</name>
</gene>
<dbReference type="AlphaFoldDB" id="A0A9J7H9Q1"/>
<feature type="compositionally biased region" description="Pro residues" evidence="1">
    <location>
        <begin position="71"/>
        <end position="83"/>
    </location>
</feature>
<feature type="region of interest" description="Disordered" evidence="1">
    <location>
        <begin position="1"/>
        <end position="98"/>
    </location>
</feature>
<feature type="compositionally biased region" description="Basic residues" evidence="1">
    <location>
        <begin position="164"/>
        <end position="173"/>
    </location>
</feature>
<dbReference type="OrthoDB" id="9635090at2759"/>
<dbReference type="Proteomes" id="UP001108280">
    <property type="component" value="Chromosome 1"/>
</dbReference>
<keyword evidence="2" id="KW-1185">Reference proteome</keyword>
<reference evidence="2" key="2">
    <citation type="journal article" date="2020" name="Biotechnol. Bioeng.">
        <title>Chromosome-scale scaffolds for the Chinese hamster reference genome assembly to facilitate the study of the CHO epigenome.</title>
        <authorList>
            <person name="Hilliard W."/>
            <person name="MacDonald M."/>
            <person name="Lee K.H."/>
        </authorList>
    </citation>
    <scope>NUCLEOTIDE SEQUENCE [LARGE SCALE GENOMIC DNA]</scope>
    <source>
        <strain evidence="2">17A/GY</strain>
    </source>
</reference>
<feature type="region of interest" description="Disordered" evidence="1">
    <location>
        <begin position="158"/>
        <end position="191"/>
    </location>
</feature>
<name>A0A9J7H9Q1_CRIGR</name>
<accession>A0A9J7H9Q1</accession>
<protein>
    <submittedName>
        <fullName evidence="3">Skin secretory protein xP2-like</fullName>
    </submittedName>
</protein>
<evidence type="ECO:0000256" key="1">
    <source>
        <dbReference type="SAM" id="MobiDB-lite"/>
    </source>
</evidence>
<proteinExistence type="predicted"/>
<organism evidence="2 3">
    <name type="scientific">Cricetulus griseus</name>
    <name type="common">Chinese hamster</name>
    <name type="synonym">Cricetulus barabensis griseus</name>
    <dbReference type="NCBI Taxonomy" id="10029"/>
    <lineage>
        <taxon>Eukaryota</taxon>
        <taxon>Metazoa</taxon>
        <taxon>Chordata</taxon>
        <taxon>Craniata</taxon>
        <taxon>Vertebrata</taxon>
        <taxon>Euteleostomi</taxon>
        <taxon>Mammalia</taxon>
        <taxon>Eutheria</taxon>
        <taxon>Euarchontoglires</taxon>
        <taxon>Glires</taxon>
        <taxon>Rodentia</taxon>
        <taxon>Myomorpha</taxon>
        <taxon>Muroidea</taxon>
        <taxon>Cricetidae</taxon>
        <taxon>Cricetinae</taxon>
        <taxon>Cricetulus</taxon>
    </lineage>
</organism>
<sequence length="227" mass="23139">MGAGRPPTPPRPAPGPAPATRPRRAPLPGPRVAAAPGRDRPSRAPAAVVAERVRVGGPGRAARRRGASPCWCPPDLSPPPPAPQRMDGGGGGGASHGLAGLPLMRSAAARGAAGPREAEGAGPGWAAWPAGIRGASGWATRSPGLRPCAETRAAVQRARAGRWPARRHPRRRGPVCAPTQGAPATAESCPPCAPNSSTSEFPGGVSDALAFIWRSEDNRRCHAFNLA</sequence>
<reference evidence="3" key="3">
    <citation type="submission" date="2025-08" db="UniProtKB">
        <authorList>
            <consortium name="RefSeq"/>
        </authorList>
    </citation>
    <scope>IDENTIFICATION</scope>
    <source>
        <strain evidence="3">17A/GY</strain>
        <tissue evidence="3">Liver</tissue>
    </source>
</reference>